<dbReference type="InterPro" id="IPR043502">
    <property type="entry name" value="DNA/RNA_pol_sf"/>
</dbReference>
<proteinExistence type="predicted"/>
<sequence>MGSPELTIFSLNVRGLNIPFKRHCLFRDLHRLKPAVVCLQETHFRSQDAPLLRSQMYPDAYHSMSPTKSRGVSILFHRDWLFQCTSEYQDKEGRMLILTGSLNGAPVTVANLYFPNVNQMQFMKKAHAQVQSLSSGALYVCSDFNMTPSPTVDSQSSGGRPHSRKVQSLGKRLTDFLHTADLYDAWRMSHPQVRDYTYYSHVHSSYSRIDLCLIHRTLIPNLLDARIGPITWSDHAPLILSFRATFPARGMGSWRLNDSLIIDQAGKDETACVLKEYFSLNALEEVAISSVWLAHKAVIRGHFIRQGTYKKKQRDVKVAAILQQIVALESLNKTQPTLKVASDLLSLRKELECLNLQVMERSLRKLNYASYTQGNKSGKLLASKLRAKCLHTKITQVECSRGGQVRDPTLIVSEFAHYYGSLYNLGSDPAVPSPQKENISTFLEEARLPTLSSSQQVDLLAPFSEEEISKAICALPKGKAPGPDGLTNLYYQKFASELTPTLTGLFNHIKLTGHVPPEMILATVITLPKPGKPPTHCANFRPISLLNVDIKLYAKLLASRIAPLLPKLIHPDQTGFVPGRQTCDNTRRLFDIIDLANRSGEPGLLLSLDAEKAFDRMHWGFLHQALEAFLFPAPFIRSIMALYSAPSAKVMSMGFLSPIFQITNGTRQGCPLSPLIFVLALEPLASHLRLNPLISGLTTPAGEQKLALFADDILLYLSDPETSLPPLFTLLARYGQLSYYKNNVSKTQALPLHIPNLSLRILQNKYSFDWRADSIKYLGVFLSKNRSSIVQHNFVPLLQTIEKQMQSWRTVELSWLGRMASLKMTILPQILYYFRNVPVFLPTYLLTRMQRLLFAHIWKRKPPRISATALTASTKLGGLGFPDLLKYHRASLLAQLLAALHAVEPPLWLRLENAVVSPNTIHDFMWYDLLPRSKMGGILPSSYLSILTWRQWGRPLLKPFHPLSFAPLRFLSSLSPDLHLAPWILQGVTLIQHLLTLTTIKHFPDLVQEYGIPSKELFTYLRIKHILLAQRVEVIPMMEATAFHRLCLGKKSSAKPLSLCYRSLLSPPKLRKLPYMLRWEKELNMTFSQEDWVYATSSVYKLSRSTGMREAHLKLLYRWYLTPSRLRHFSKGSELCWRCSVDKGSLLHIFWSCPKISPYWDAIRRLIKLCTSIEVPLNPETYLLHFLPTNIQLSPRGLISAILGVAKLALASHWRSSSAPTIPEVLTCLDNIHMYEEMFAAARDTLMLHHDTWDGWVSFRSSGTVV</sequence>
<dbReference type="SUPFAM" id="SSF56672">
    <property type="entry name" value="DNA/RNA polymerases"/>
    <property type="match status" value="1"/>
</dbReference>
<dbReference type="InterPro" id="IPR005135">
    <property type="entry name" value="Endo/exonuclease/phosphatase"/>
</dbReference>
<dbReference type="Pfam" id="PF00078">
    <property type="entry name" value="RVT_1"/>
    <property type="match status" value="1"/>
</dbReference>
<dbReference type="Proteomes" id="UP000694569">
    <property type="component" value="Unplaced"/>
</dbReference>
<dbReference type="SUPFAM" id="SSF56219">
    <property type="entry name" value="DNase I-like"/>
    <property type="match status" value="1"/>
</dbReference>
<feature type="domain" description="Reverse transcriptase" evidence="1">
    <location>
        <begin position="508"/>
        <end position="782"/>
    </location>
</feature>
<reference evidence="2" key="2">
    <citation type="submission" date="2025-09" db="UniProtKB">
        <authorList>
            <consortium name="Ensembl"/>
        </authorList>
    </citation>
    <scope>IDENTIFICATION</scope>
</reference>
<evidence type="ECO:0000259" key="1">
    <source>
        <dbReference type="PROSITE" id="PS50878"/>
    </source>
</evidence>
<dbReference type="Ensembl" id="ENSLLET00000041479.1">
    <property type="protein sequence ID" value="ENSLLEP00000039872.1"/>
    <property type="gene ID" value="ENSLLEG00000025367.1"/>
</dbReference>
<reference evidence="2" key="1">
    <citation type="submission" date="2025-08" db="UniProtKB">
        <authorList>
            <consortium name="Ensembl"/>
        </authorList>
    </citation>
    <scope>IDENTIFICATION</scope>
</reference>
<dbReference type="GO" id="GO:0003824">
    <property type="term" value="F:catalytic activity"/>
    <property type="evidence" value="ECO:0007669"/>
    <property type="project" value="InterPro"/>
</dbReference>
<dbReference type="GeneTree" id="ENSGT00940000163630"/>
<dbReference type="InterPro" id="IPR000477">
    <property type="entry name" value="RT_dom"/>
</dbReference>
<organism evidence="2 3">
    <name type="scientific">Leptobrachium leishanense</name>
    <name type="common">Leishan spiny toad</name>
    <dbReference type="NCBI Taxonomy" id="445787"/>
    <lineage>
        <taxon>Eukaryota</taxon>
        <taxon>Metazoa</taxon>
        <taxon>Chordata</taxon>
        <taxon>Craniata</taxon>
        <taxon>Vertebrata</taxon>
        <taxon>Euteleostomi</taxon>
        <taxon>Amphibia</taxon>
        <taxon>Batrachia</taxon>
        <taxon>Anura</taxon>
        <taxon>Pelobatoidea</taxon>
        <taxon>Megophryidae</taxon>
        <taxon>Leptobrachium</taxon>
    </lineage>
</organism>
<dbReference type="PROSITE" id="PS50878">
    <property type="entry name" value="RT_POL"/>
    <property type="match status" value="1"/>
</dbReference>
<dbReference type="AlphaFoldDB" id="A0A8C5QMV2"/>
<dbReference type="CDD" id="cd01650">
    <property type="entry name" value="RT_nLTR_like"/>
    <property type="match status" value="1"/>
</dbReference>
<evidence type="ECO:0000313" key="2">
    <source>
        <dbReference type="Ensembl" id="ENSLLEP00000039872.1"/>
    </source>
</evidence>
<evidence type="ECO:0000313" key="3">
    <source>
        <dbReference type="Proteomes" id="UP000694569"/>
    </source>
</evidence>
<protein>
    <recommendedName>
        <fullName evidence="1">Reverse transcriptase domain-containing protein</fullName>
    </recommendedName>
</protein>
<keyword evidence="3" id="KW-1185">Reference proteome</keyword>
<accession>A0A8C5QMV2</accession>
<dbReference type="CDD" id="cd09076">
    <property type="entry name" value="L1-EN"/>
    <property type="match status" value="1"/>
</dbReference>
<dbReference type="PANTHER" id="PTHR31635">
    <property type="entry name" value="REVERSE TRANSCRIPTASE DOMAIN-CONTAINING PROTEIN-RELATED"/>
    <property type="match status" value="1"/>
</dbReference>
<dbReference type="PANTHER" id="PTHR31635:SF196">
    <property type="entry name" value="REVERSE TRANSCRIPTASE DOMAIN-CONTAINING PROTEIN-RELATED"/>
    <property type="match status" value="1"/>
</dbReference>
<dbReference type="OrthoDB" id="410104at2759"/>
<name>A0A8C5QMV2_9ANUR</name>
<dbReference type="InterPro" id="IPR036691">
    <property type="entry name" value="Endo/exonu/phosph_ase_sf"/>
</dbReference>
<dbReference type="Pfam" id="PF03372">
    <property type="entry name" value="Exo_endo_phos"/>
    <property type="match status" value="1"/>
</dbReference>
<dbReference type="Gene3D" id="3.60.10.10">
    <property type="entry name" value="Endonuclease/exonuclease/phosphatase"/>
    <property type="match status" value="1"/>
</dbReference>